<dbReference type="InterPro" id="IPR043502">
    <property type="entry name" value="DNA/RNA_pol_sf"/>
</dbReference>
<feature type="domain" description="Reverse transcriptase Ty1/copia-type" evidence="2">
    <location>
        <begin position="70"/>
        <end position="137"/>
    </location>
</feature>
<evidence type="ECO:0000259" key="2">
    <source>
        <dbReference type="Pfam" id="PF07727"/>
    </source>
</evidence>
<protein>
    <submittedName>
        <fullName evidence="4">Eukaryotic translation initiation factor 3 subunit H</fullName>
    </submittedName>
</protein>
<organism evidence="4 5">
    <name type="scientific">Platanthera zijinensis</name>
    <dbReference type="NCBI Taxonomy" id="2320716"/>
    <lineage>
        <taxon>Eukaryota</taxon>
        <taxon>Viridiplantae</taxon>
        <taxon>Streptophyta</taxon>
        <taxon>Embryophyta</taxon>
        <taxon>Tracheophyta</taxon>
        <taxon>Spermatophyta</taxon>
        <taxon>Magnoliopsida</taxon>
        <taxon>Liliopsida</taxon>
        <taxon>Asparagales</taxon>
        <taxon>Orchidaceae</taxon>
        <taxon>Orchidoideae</taxon>
        <taxon>Orchideae</taxon>
        <taxon>Orchidinae</taxon>
        <taxon>Platanthera</taxon>
    </lineage>
</organism>
<dbReference type="Pfam" id="PF19445">
    <property type="entry name" value="eIF3h_C"/>
    <property type="match status" value="1"/>
</dbReference>
<sequence>MPAADDILRPADPTTTSTAHPMTNYVSLPASLRNSKSLQFLYPLLSPLSLCRRLSDIRGGGRPWTRKYGTVQRLKARLVARGFTQQQGLDYDEIFSPVAKLNTVRVLISLVIHRHWTLHQLDVKNTFFNDDLTWETFGIFWVSRWFGDLMDFFYLKENTVLTCFMMRDTLDASMPILPCITITSSELMPQTLIYSFRTQKYYNRLVRKLIYLTVTRPDISFAVGVVSRFIHEPRISHLQAVERILRYLKTAPGQGLVYKPSSSPLSLIAYSDADYAGSLDDRRSTSGYYTYFEGHLITWRSKKQSVVARSSAEAEYCSMIAVVSELTWLEGLLSDLGVKLSSLTTVFCHSQVAIHIVKNPVFHEQTKYIKVDCHFIRENVQLKKIDLQHVPAAEQVADILTKENIRRCVCIIYDPSRSNQGVLALKALKLTETFMDLYRHNNFVGEKLREKKLSWVDIFEEIPIKVSNSALISSFMTVLEPDSQVVQCDLDRLKLSTAPFMERNLEFLIECMDDLSSEQNKLQYYYRNLSRQQTQQQTWLQKRRGCRLSWRNKTATVSGLKGRLETEIRNAKVVDFLPLSNRQRFARGWTATGRLVIG</sequence>
<keyword evidence="4" id="KW-0648">Protein biosynthesis</keyword>
<keyword evidence="4" id="KW-0396">Initiation factor</keyword>
<dbReference type="PANTHER" id="PTHR11439">
    <property type="entry name" value="GAG-POL-RELATED RETROTRANSPOSON"/>
    <property type="match status" value="1"/>
</dbReference>
<keyword evidence="5" id="KW-1185">Reference proteome</keyword>
<dbReference type="InterPro" id="IPR045810">
    <property type="entry name" value="eIF3h_C"/>
</dbReference>
<evidence type="ECO:0000313" key="5">
    <source>
        <dbReference type="Proteomes" id="UP001418222"/>
    </source>
</evidence>
<dbReference type="InterPro" id="IPR013103">
    <property type="entry name" value="RVT_2"/>
</dbReference>
<dbReference type="CDD" id="cd09272">
    <property type="entry name" value="RNase_HI_RT_Ty1"/>
    <property type="match status" value="1"/>
</dbReference>
<name>A0AAP0G1S2_9ASPA</name>
<dbReference type="SUPFAM" id="SSF56672">
    <property type="entry name" value="DNA/RNA polymerases"/>
    <property type="match status" value="1"/>
</dbReference>
<dbReference type="EMBL" id="JBBWWQ010000013">
    <property type="protein sequence ID" value="KAK8933558.1"/>
    <property type="molecule type" value="Genomic_DNA"/>
</dbReference>
<gene>
    <name evidence="4" type="primary">TIF3H1</name>
    <name evidence="4" type="ORF">KSP39_PZI016011</name>
</gene>
<dbReference type="Pfam" id="PF07727">
    <property type="entry name" value="RVT_2"/>
    <property type="match status" value="1"/>
</dbReference>
<feature type="domain" description="eIF3h C-terminal" evidence="3">
    <location>
        <begin position="419"/>
        <end position="544"/>
    </location>
</feature>
<evidence type="ECO:0000313" key="4">
    <source>
        <dbReference type="EMBL" id="KAK8933558.1"/>
    </source>
</evidence>
<dbReference type="Proteomes" id="UP001418222">
    <property type="component" value="Unassembled WGS sequence"/>
</dbReference>
<dbReference type="GO" id="GO:0003743">
    <property type="term" value="F:translation initiation factor activity"/>
    <property type="evidence" value="ECO:0007669"/>
    <property type="project" value="UniProtKB-KW"/>
</dbReference>
<accession>A0AAP0G1S2</accession>
<reference evidence="4 5" key="1">
    <citation type="journal article" date="2022" name="Nat. Plants">
        <title>Genomes of leafy and leafless Platanthera orchids illuminate the evolution of mycoheterotrophy.</title>
        <authorList>
            <person name="Li M.H."/>
            <person name="Liu K.W."/>
            <person name="Li Z."/>
            <person name="Lu H.C."/>
            <person name="Ye Q.L."/>
            <person name="Zhang D."/>
            <person name="Wang J.Y."/>
            <person name="Li Y.F."/>
            <person name="Zhong Z.M."/>
            <person name="Liu X."/>
            <person name="Yu X."/>
            <person name="Liu D.K."/>
            <person name="Tu X.D."/>
            <person name="Liu B."/>
            <person name="Hao Y."/>
            <person name="Liao X.Y."/>
            <person name="Jiang Y.T."/>
            <person name="Sun W.H."/>
            <person name="Chen J."/>
            <person name="Chen Y.Q."/>
            <person name="Ai Y."/>
            <person name="Zhai J.W."/>
            <person name="Wu S.S."/>
            <person name="Zhou Z."/>
            <person name="Hsiao Y.Y."/>
            <person name="Wu W.L."/>
            <person name="Chen Y.Y."/>
            <person name="Lin Y.F."/>
            <person name="Hsu J.L."/>
            <person name="Li C.Y."/>
            <person name="Wang Z.W."/>
            <person name="Zhao X."/>
            <person name="Zhong W.Y."/>
            <person name="Ma X.K."/>
            <person name="Ma L."/>
            <person name="Huang J."/>
            <person name="Chen G.Z."/>
            <person name="Huang M.Z."/>
            <person name="Huang L."/>
            <person name="Peng D.H."/>
            <person name="Luo Y.B."/>
            <person name="Zou S.Q."/>
            <person name="Chen S.P."/>
            <person name="Lan S."/>
            <person name="Tsai W.C."/>
            <person name="Van de Peer Y."/>
            <person name="Liu Z.J."/>
        </authorList>
    </citation>
    <scope>NUCLEOTIDE SEQUENCE [LARGE SCALE GENOMIC DNA]</scope>
    <source>
        <strain evidence="4">Lor287</strain>
    </source>
</reference>
<feature type="region of interest" description="Disordered" evidence="1">
    <location>
        <begin position="1"/>
        <end position="20"/>
    </location>
</feature>
<comment type="caution">
    <text evidence="4">The sequence shown here is derived from an EMBL/GenBank/DDBJ whole genome shotgun (WGS) entry which is preliminary data.</text>
</comment>
<dbReference type="PANTHER" id="PTHR11439:SF470">
    <property type="entry name" value="CYSTEINE-RICH RLK (RECEPTOR-LIKE PROTEIN KINASE) 8"/>
    <property type="match status" value="1"/>
</dbReference>
<evidence type="ECO:0000259" key="3">
    <source>
        <dbReference type="Pfam" id="PF19445"/>
    </source>
</evidence>
<evidence type="ECO:0000256" key="1">
    <source>
        <dbReference type="SAM" id="MobiDB-lite"/>
    </source>
</evidence>
<proteinExistence type="predicted"/>
<dbReference type="AlphaFoldDB" id="A0AAP0G1S2"/>